<protein>
    <recommendedName>
        <fullName evidence="2">Hep/Hag repeat protein</fullName>
    </recommendedName>
</protein>
<reference evidence="1" key="1">
    <citation type="submission" date="2013-12" db="EMBL/GenBank/DDBJ databases">
        <title>A Varibaculum cambriense genome reconstructed from a premature infant gut community with otherwise low bacterial novelty that shifts toward anaerobic metabolism during the third week of life.</title>
        <authorList>
            <person name="Brown C.T."/>
            <person name="Sharon I."/>
            <person name="Thomas B.C."/>
            <person name="Castelle C.J."/>
            <person name="Morowitz M.J."/>
            <person name="Banfield J.F."/>
        </authorList>
    </citation>
    <scope>NUCLEOTIDE SEQUENCE</scope>
</reference>
<evidence type="ECO:0008006" key="2">
    <source>
        <dbReference type="Google" id="ProtNLM"/>
    </source>
</evidence>
<proteinExistence type="predicted"/>
<dbReference type="SUPFAM" id="SSF101967">
    <property type="entry name" value="Adhesin YadA, collagen-binding domain"/>
    <property type="match status" value="1"/>
</dbReference>
<accession>W1Y3C5</accession>
<organism evidence="1">
    <name type="scientific">human gut metagenome</name>
    <dbReference type="NCBI Taxonomy" id="408170"/>
    <lineage>
        <taxon>unclassified sequences</taxon>
        <taxon>metagenomes</taxon>
        <taxon>organismal metagenomes</taxon>
    </lineage>
</organism>
<feature type="non-terminal residue" evidence="1">
    <location>
        <position position="1"/>
    </location>
</feature>
<dbReference type="Gene3D" id="2.150.10.10">
    <property type="entry name" value="Serralysin-like metalloprotease, C-terminal"/>
    <property type="match status" value="1"/>
</dbReference>
<dbReference type="AlphaFoldDB" id="W1Y3C5"/>
<gene>
    <name evidence="1" type="ORF">Q604_UNBC09553G0001</name>
</gene>
<sequence length="49" mass="5075">VGEGAVADGTATISIGAGNNATGWGATAVGKNVQVTKRKIYWYWLGFNC</sequence>
<evidence type="ECO:0000313" key="1">
    <source>
        <dbReference type="EMBL" id="ETJ36170.1"/>
    </source>
</evidence>
<name>W1Y3C5_9ZZZZ</name>
<dbReference type="InterPro" id="IPR011049">
    <property type="entry name" value="Serralysin-like_metalloprot_C"/>
</dbReference>
<comment type="caution">
    <text evidence="1">The sequence shown here is derived from an EMBL/GenBank/DDBJ whole genome shotgun (WGS) entry which is preliminary data.</text>
</comment>
<dbReference type="EMBL" id="AZMM01009553">
    <property type="protein sequence ID" value="ETJ36170.1"/>
    <property type="molecule type" value="Genomic_DNA"/>
</dbReference>